<evidence type="ECO:0000313" key="3">
    <source>
        <dbReference type="Proteomes" id="UP001224674"/>
    </source>
</evidence>
<dbReference type="AlphaFoldDB" id="A0AAJ6AKZ9"/>
<evidence type="ECO:0000313" key="2">
    <source>
        <dbReference type="EMBL" id="WGH94174.1"/>
    </source>
</evidence>
<protein>
    <recommendedName>
        <fullName evidence="1">Gp28/Gp37-like domain-containing protein</fullName>
    </recommendedName>
</protein>
<reference evidence="2 3" key="1">
    <citation type="submission" date="2023-03" db="EMBL/GenBank/DDBJ databases">
        <title>Complete genome sequences of several Auritidibacter ignavus strains isolated from ear infections.</title>
        <authorList>
            <person name="Baehr T."/>
            <person name="Baumhoegger A.M."/>
        </authorList>
    </citation>
    <scope>NUCLEOTIDE SEQUENCE [LARGE SCALE GENOMIC DNA]</scope>
    <source>
        <strain evidence="2 3">BABAE-6</strain>
    </source>
</reference>
<dbReference type="EMBL" id="CP122566">
    <property type="protein sequence ID" value="WGH94174.1"/>
    <property type="molecule type" value="Genomic_DNA"/>
</dbReference>
<feature type="domain" description="Gp28/Gp37-like" evidence="1">
    <location>
        <begin position="7"/>
        <end position="352"/>
    </location>
</feature>
<dbReference type="Pfam" id="PF14594">
    <property type="entry name" value="Sipho_Gp37"/>
    <property type="match status" value="1"/>
</dbReference>
<sequence>MIHADFYNRDLQRLGRIPILGGSAVIRNNAVSTGVLDVNGNSPLWRRFETDPRYRLEGGHVAVYDGKDQLIAGKLKQYVETNTSGLKDIELHFECHLSYVHGMITLPSPNRAPESQTVRPYYRETGPAETVIKDAVRLHVSQNAPRAENRNPIIVDLPEGRGKRVTINSRFQNLLEELQAVSKNSGVVFFSYLDHETSQIRFGVRKPNDYRRSIRLREANGSVEQYSYSLEAPTASRVLVAGQGEGTGRMLRLVESDQTDWEVKTLLFQDRRDTEEAKELIKAGEDTLADHVEKQSITIDTSTMGNLKYGRDFTRGDLITVQLTDKTNIQDTLQRVELNWDKGGTTYKVSVGPVMEEPDANDGKVRELIKELRAELRRTQNN</sequence>
<gene>
    <name evidence="2" type="ORF">QDX21_05110</name>
</gene>
<accession>A0AAJ6AKZ9</accession>
<keyword evidence="3" id="KW-1185">Reference proteome</keyword>
<dbReference type="Proteomes" id="UP001224674">
    <property type="component" value="Chromosome"/>
</dbReference>
<dbReference type="InterPro" id="IPR029432">
    <property type="entry name" value="Gp28/Gp37-like_dom"/>
</dbReference>
<proteinExistence type="predicted"/>
<dbReference type="RefSeq" id="WP_279675292.1">
    <property type="nucleotide sequence ID" value="NZ_CP122566.1"/>
</dbReference>
<organism evidence="2 3">
    <name type="scientific">Auritidibacter ignavus</name>
    <dbReference type="NCBI Taxonomy" id="678932"/>
    <lineage>
        <taxon>Bacteria</taxon>
        <taxon>Bacillati</taxon>
        <taxon>Actinomycetota</taxon>
        <taxon>Actinomycetes</taxon>
        <taxon>Micrococcales</taxon>
        <taxon>Micrococcaceae</taxon>
        <taxon>Auritidibacter</taxon>
    </lineage>
</organism>
<name>A0AAJ6AKZ9_9MICC</name>
<evidence type="ECO:0000259" key="1">
    <source>
        <dbReference type="Pfam" id="PF14594"/>
    </source>
</evidence>